<organism evidence="1 2">
    <name type="scientific">Sorangium cellulosum</name>
    <name type="common">Polyangium cellulosum</name>
    <dbReference type="NCBI Taxonomy" id="56"/>
    <lineage>
        <taxon>Bacteria</taxon>
        <taxon>Pseudomonadati</taxon>
        <taxon>Myxococcota</taxon>
        <taxon>Polyangia</taxon>
        <taxon>Polyangiales</taxon>
        <taxon>Polyangiaceae</taxon>
        <taxon>Sorangium</taxon>
    </lineage>
</organism>
<gene>
    <name evidence="1" type="ORF">BE15_04895</name>
</gene>
<reference evidence="1 2" key="1">
    <citation type="submission" date="2014-02" db="EMBL/GenBank/DDBJ databases">
        <title>The small core and large imbalanced accessory genome model reveals a collaborative survival strategy of Sorangium cellulosum strains in nature.</title>
        <authorList>
            <person name="Han K."/>
            <person name="Peng R."/>
            <person name="Blom J."/>
            <person name="Li Y.-Z."/>
        </authorList>
    </citation>
    <scope>NUCLEOTIDE SEQUENCE [LARGE SCALE GENOMIC DNA]</scope>
    <source>
        <strain evidence="1 2">So0008-312</strain>
    </source>
</reference>
<proteinExistence type="predicted"/>
<name>A0A150QM27_SORCE</name>
<dbReference type="Proteomes" id="UP000075260">
    <property type="component" value="Unassembled WGS sequence"/>
</dbReference>
<evidence type="ECO:0000313" key="2">
    <source>
        <dbReference type="Proteomes" id="UP000075260"/>
    </source>
</evidence>
<comment type="caution">
    <text evidence="1">The sequence shown here is derived from an EMBL/GenBank/DDBJ whole genome shotgun (WGS) entry which is preliminary data.</text>
</comment>
<protein>
    <submittedName>
        <fullName evidence="1">Uncharacterized protein</fullName>
    </submittedName>
</protein>
<evidence type="ECO:0000313" key="1">
    <source>
        <dbReference type="EMBL" id="KYF69047.1"/>
    </source>
</evidence>
<accession>A0A150QM27</accession>
<dbReference type="EMBL" id="JEMA01000505">
    <property type="protein sequence ID" value="KYF69047.1"/>
    <property type="molecule type" value="Genomic_DNA"/>
</dbReference>
<dbReference type="AlphaFoldDB" id="A0A150QM27"/>
<dbReference type="OrthoDB" id="5517404at2"/>
<sequence>MKIPLLFMAGTALAALAPAGCDPIAEPLLCGEIPEGGCPVGRGGTCDDDACSALYDCSDGAWTRVARCDRPGEPAPDAGAGGGPEDGCEVVTLDRSGEASGCAPALQEPDCPADAAETCAEAACRTGCVEFFLCTEEGWSAVAYCDEQGRITVAP</sequence>